<dbReference type="OrthoDB" id="755797at2759"/>
<evidence type="ECO:0000313" key="3">
    <source>
        <dbReference type="Proteomes" id="UP000626092"/>
    </source>
</evidence>
<feature type="region of interest" description="Disordered" evidence="1">
    <location>
        <begin position="71"/>
        <end position="103"/>
    </location>
</feature>
<proteinExistence type="predicted"/>
<dbReference type="Proteomes" id="UP000626092">
    <property type="component" value="Unassembled WGS sequence"/>
</dbReference>
<sequence>MAGTNGSLHQTHIPSQTLDRLFTALDPKSLILSHFQSNQEKPNFLQLTTESFVMERGPRYKAYSDLRESKLRMKQARNQSTEKEPSLSPPKKQAKQGIFPRKTGSSVLAQSVPDFAAVVRKENRKPPPGMMPVMMEKKSLTPPAKNSKKVLYGAGVGSGSKSVNSGDKRSGGIMMGRKSYACMEELKGFSAAAANAINGENRGGRSGRGGGVGKTVLGYRQY</sequence>
<reference evidence="2" key="1">
    <citation type="submission" date="2019-11" db="EMBL/GenBank/DDBJ databases">
        <authorList>
            <person name="Liu Y."/>
            <person name="Hou J."/>
            <person name="Li T.-Q."/>
            <person name="Guan C.-H."/>
            <person name="Wu X."/>
            <person name="Wu H.-Z."/>
            <person name="Ling F."/>
            <person name="Zhang R."/>
            <person name="Shi X.-G."/>
            <person name="Ren J.-P."/>
            <person name="Chen E.-F."/>
            <person name="Sun J.-M."/>
        </authorList>
    </citation>
    <scope>NUCLEOTIDE SEQUENCE</scope>
    <source>
        <strain evidence="2">Adult_tree_wgs_1</strain>
        <tissue evidence="2">Leaves</tissue>
    </source>
</reference>
<dbReference type="PANTHER" id="PTHR37708">
    <property type="entry name" value="HOMEOBOX HOX-B3-LIKE PROTEIN"/>
    <property type="match status" value="1"/>
</dbReference>
<organism evidence="2 3">
    <name type="scientific">Rhododendron simsii</name>
    <name type="common">Sims's rhododendron</name>
    <dbReference type="NCBI Taxonomy" id="118357"/>
    <lineage>
        <taxon>Eukaryota</taxon>
        <taxon>Viridiplantae</taxon>
        <taxon>Streptophyta</taxon>
        <taxon>Embryophyta</taxon>
        <taxon>Tracheophyta</taxon>
        <taxon>Spermatophyta</taxon>
        <taxon>Magnoliopsida</taxon>
        <taxon>eudicotyledons</taxon>
        <taxon>Gunneridae</taxon>
        <taxon>Pentapetalae</taxon>
        <taxon>asterids</taxon>
        <taxon>Ericales</taxon>
        <taxon>Ericaceae</taxon>
        <taxon>Ericoideae</taxon>
        <taxon>Rhodoreae</taxon>
        <taxon>Rhododendron</taxon>
    </lineage>
</organism>
<accession>A0A834GB37</accession>
<evidence type="ECO:0000313" key="2">
    <source>
        <dbReference type="EMBL" id="KAF7129710.1"/>
    </source>
</evidence>
<comment type="caution">
    <text evidence="2">The sequence shown here is derived from an EMBL/GenBank/DDBJ whole genome shotgun (WGS) entry which is preliminary data.</text>
</comment>
<dbReference type="EMBL" id="WJXA01000010">
    <property type="protein sequence ID" value="KAF7129710.1"/>
    <property type="molecule type" value="Genomic_DNA"/>
</dbReference>
<gene>
    <name evidence="2" type="ORF">RHSIM_Rhsim10G0068600</name>
</gene>
<name>A0A834GB37_RHOSS</name>
<dbReference type="PANTHER" id="PTHR37708:SF2">
    <property type="entry name" value="HOMEOBOX HOX-B3-LIKE PROTEIN"/>
    <property type="match status" value="1"/>
</dbReference>
<dbReference type="AlphaFoldDB" id="A0A834GB37"/>
<keyword evidence="3" id="KW-1185">Reference proteome</keyword>
<protein>
    <submittedName>
        <fullName evidence="2">Uncharacterized protein</fullName>
    </submittedName>
</protein>
<evidence type="ECO:0000256" key="1">
    <source>
        <dbReference type="SAM" id="MobiDB-lite"/>
    </source>
</evidence>